<proteinExistence type="inferred from homology"/>
<evidence type="ECO:0000259" key="4">
    <source>
        <dbReference type="Pfam" id="PF03065"/>
    </source>
</evidence>
<dbReference type="GO" id="GO:0005975">
    <property type="term" value="P:carbohydrate metabolic process"/>
    <property type="evidence" value="ECO:0007669"/>
    <property type="project" value="InterPro"/>
</dbReference>
<dbReference type="Pfam" id="PF03065">
    <property type="entry name" value="Glyco_hydro_57"/>
    <property type="match status" value="1"/>
</dbReference>
<accession>A0A1N6YPB0</accession>
<dbReference type="InterPro" id="IPR052046">
    <property type="entry name" value="GH57_Enzymes"/>
</dbReference>
<evidence type="ECO:0000313" key="6">
    <source>
        <dbReference type="Proteomes" id="UP000185924"/>
    </source>
</evidence>
<organism evidence="5 6">
    <name type="scientific">Pontibacter lucknowensis</name>
    <dbReference type="NCBI Taxonomy" id="1077936"/>
    <lineage>
        <taxon>Bacteria</taxon>
        <taxon>Pseudomonadati</taxon>
        <taxon>Bacteroidota</taxon>
        <taxon>Cytophagia</taxon>
        <taxon>Cytophagales</taxon>
        <taxon>Hymenobacteraceae</taxon>
        <taxon>Pontibacter</taxon>
    </lineage>
</organism>
<dbReference type="Gene3D" id="3.20.110.10">
    <property type="entry name" value="Glycoside hydrolase 38, N terminal domain"/>
    <property type="match status" value="2"/>
</dbReference>
<keyword evidence="6" id="KW-1185">Reference proteome</keyword>
<dbReference type="InterPro" id="IPR021923">
    <property type="entry name" value="DUF3536"/>
</dbReference>
<dbReference type="InterPro" id="IPR027291">
    <property type="entry name" value="Glyco_hydro_38_N_sf"/>
</dbReference>
<comment type="similarity">
    <text evidence="1 3">Belongs to the glycosyl hydrolase 57 family.</text>
</comment>
<evidence type="ECO:0000313" key="5">
    <source>
        <dbReference type="EMBL" id="SIR16420.1"/>
    </source>
</evidence>
<feature type="domain" description="Glycoside hydrolase family 57 N-terminal" evidence="4">
    <location>
        <begin position="44"/>
        <end position="307"/>
    </location>
</feature>
<dbReference type="Pfam" id="PF12055">
    <property type="entry name" value="DUF3536"/>
    <property type="match status" value="1"/>
</dbReference>
<dbReference type="STRING" id="1077936.SAMN05421545_2630"/>
<dbReference type="AlphaFoldDB" id="A0A1N6YPB0"/>
<sequence>MNKYICIHGHFYQPPRENPWLNEVELQESAHPFHDWNERITAECYARNSASRIQNGKGQIVDIMNNYARMSFNFGPTLLEWMEKKAPDIYQSILEADKESQKRFSGHGAALGQVYNHMIMPLANERDQHTQVIWGIYDFRKRFGRDPEGMWLGETAANTTTLEVLAEHGIKFTILSPYQAKRYRKIDEKDWHNATGAKIDPKRPYRCTLPSGRTIALFFYDAPVSQAIAFEGLLESGEKFAHRLTTTFDEHSKDPQLMHIATDGETYGHHHRFGEMALSYALHHIEQEELAKITIYGEYLELYPPKYEAEIIENTSWSCMHGVERWRSDCGCHTGGHDDWNQAWRAPVREAFDWVRDQLEPLFEQEMQKLGADPWQTRNNYIQVIMDRNEDHVHDFIHSQTNRELSKGEQIKFLKLLEMQYHAMLMYTSCGWFFDEVTGIETMQDILYATRALQLAKDLSGNDYETTFVEFLKRAKSNNKEYGDASKAYYKIVQPTQLDLLRVGAHYAVSSLFADSPEELPLYSYKATSEYYEMLEAGRQRLAIGKAFIRSTITWEEVDVSFGVLHIGDHQLFGGVRKFVSPDAFATLHHELSTAFDKGNITEVIMLLDKHFESHNYSFWHLFRDDQKKILDQVLEQTMRALEHDFQQVYDNNYPLMAAIKNVDMNLPRPLQITVDYIVSGRLLEALMAERVDVDTVLKLLKEVDRMGVKLDEEAVNYAATIHVEEAMHYLEENPDDTEHMQYLIELLTVINGSSLQPEYWQSQNIAFRMRQSTYETNRKKQDEKNEKNEKADAWCKQFEELYNSLNLKI</sequence>
<reference evidence="6" key="1">
    <citation type="submission" date="2017-01" db="EMBL/GenBank/DDBJ databases">
        <authorList>
            <person name="Varghese N."/>
            <person name="Submissions S."/>
        </authorList>
    </citation>
    <scope>NUCLEOTIDE SEQUENCE [LARGE SCALE GENOMIC DNA]</scope>
    <source>
        <strain evidence="6">DM9</strain>
    </source>
</reference>
<dbReference type="OrthoDB" id="9757977at2"/>
<keyword evidence="5" id="KW-0378">Hydrolase</keyword>
<dbReference type="InterPro" id="IPR004300">
    <property type="entry name" value="Glyco_hydro_57_N"/>
</dbReference>
<dbReference type="SUPFAM" id="SSF88713">
    <property type="entry name" value="Glycoside hydrolase/deacetylase"/>
    <property type="match status" value="1"/>
</dbReference>
<dbReference type="InterPro" id="IPR011330">
    <property type="entry name" value="Glyco_hydro/deAcase_b/a-brl"/>
</dbReference>
<dbReference type="RefSeq" id="WP_076422423.1">
    <property type="nucleotide sequence ID" value="NZ_FTNM01000003.1"/>
</dbReference>
<evidence type="ECO:0000256" key="2">
    <source>
        <dbReference type="ARBA" id="ARBA00023277"/>
    </source>
</evidence>
<dbReference type="GO" id="GO:0016787">
    <property type="term" value="F:hydrolase activity"/>
    <property type="evidence" value="ECO:0007669"/>
    <property type="project" value="UniProtKB-KW"/>
</dbReference>
<dbReference type="Proteomes" id="UP000185924">
    <property type="component" value="Unassembled WGS sequence"/>
</dbReference>
<gene>
    <name evidence="5" type="ORF">SAMN05421545_2630</name>
</gene>
<evidence type="ECO:0000256" key="1">
    <source>
        <dbReference type="ARBA" id="ARBA00006821"/>
    </source>
</evidence>
<dbReference type="PANTHER" id="PTHR36306">
    <property type="entry name" value="ALPHA-AMYLASE-RELATED-RELATED"/>
    <property type="match status" value="1"/>
</dbReference>
<evidence type="ECO:0000256" key="3">
    <source>
        <dbReference type="RuleBase" id="RU361196"/>
    </source>
</evidence>
<name>A0A1N6YPB0_9BACT</name>
<protein>
    <submittedName>
        <fullName evidence="5">Glycosyl hydrolase family 57</fullName>
    </submittedName>
</protein>
<dbReference type="CDD" id="cd10797">
    <property type="entry name" value="GH57N_APU_like_1"/>
    <property type="match status" value="1"/>
</dbReference>
<keyword evidence="2 3" id="KW-0119">Carbohydrate metabolism</keyword>
<dbReference type="PANTHER" id="PTHR36306:SF3">
    <property type="entry name" value="GLYCOSIDE HYDROLASE FAMILY 57"/>
    <property type="match status" value="1"/>
</dbReference>
<dbReference type="EMBL" id="FTNM01000003">
    <property type="protein sequence ID" value="SIR16420.1"/>
    <property type="molecule type" value="Genomic_DNA"/>
</dbReference>